<dbReference type="UniPathway" id="UPA00556"/>
<dbReference type="RefSeq" id="WP_014214715.1">
    <property type="nucleotide sequence ID" value="NC_016605.1"/>
</dbReference>
<evidence type="ECO:0000256" key="8">
    <source>
        <dbReference type="ARBA" id="ARBA00023315"/>
    </source>
</evidence>
<dbReference type="NCBIfam" id="TIGR04091">
    <property type="entry name" value="LTA_dltB"/>
    <property type="match status" value="1"/>
</dbReference>
<proteinExistence type="inferred from homology"/>
<feature type="transmembrane region" description="Helical" evidence="10">
    <location>
        <begin position="244"/>
        <end position="265"/>
    </location>
</feature>
<evidence type="ECO:0000313" key="12">
    <source>
        <dbReference type="Proteomes" id="UP000005444"/>
    </source>
</evidence>
<feature type="transmembrane region" description="Helical" evidence="10">
    <location>
        <begin position="106"/>
        <end position="125"/>
    </location>
</feature>
<accession>G8PA78</accession>
<feature type="transmembrane region" description="Helical" evidence="10">
    <location>
        <begin position="188"/>
        <end position="211"/>
    </location>
</feature>
<evidence type="ECO:0000256" key="9">
    <source>
        <dbReference type="PIRNR" id="PIRNR016636"/>
    </source>
</evidence>
<comment type="function">
    <text evidence="9">O-acyltransferase that catalyzes D-alanylation of both teichoic acid and lipoteichoic acid (LTA). D-alanylation of LTA plays an important role in modulating the properties of the cell wall in Gram-positive bacteria, influencing the net charge of the cell wall. Catalyzes D-alanylation from DltC carrier protein.</text>
</comment>
<dbReference type="KEGG" id="pce:PECL_194"/>
<dbReference type="PIRSF" id="PIRSF016636">
    <property type="entry name" value="AlgI_DltB"/>
    <property type="match status" value="1"/>
</dbReference>
<dbReference type="HOGENOM" id="CLU_025255_2_0_9"/>
<evidence type="ECO:0000256" key="7">
    <source>
        <dbReference type="ARBA" id="ARBA00023136"/>
    </source>
</evidence>
<keyword evidence="3 9" id="KW-1003">Cell membrane</keyword>
<dbReference type="PATRIC" id="fig|701521.8.peg.184"/>
<keyword evidence="4 9" id="KW-0808">Transferase</keyword>
<protein>
    <recommendedName>
        <fullName evidence="9">Teichoic acid D-alanyltransferase</fullName>
        <ecNumber evidence="9">2.3.1.-</ecNumber>
    </recommendedName>
</protein>
<dbReference type="PANTHER" id="PTHR13285:SF23">
    <property type="entry name" value="TEICHOIC ACID D-ALANYLTRANSFERASE"/>
    <property type="match status" value="1"/>
</dbReference>
<feature type="transmembrane region" description="Helical" evidence="10">
    <location>
        <begin position="145"/>
        <end position="162"/>
    </location>
</feature>
<comment type="similarity">
    <text evidence="2 9">Belongs to the membrane-bound acyltransferase family.</text>
</comment>
<evidence type="ECO:0000256" key="6">
    <source>
        <dbReference type="ARBA" id="ARBA00022989"/>
    </source>
</evidence>
<dbReference type="GO" id="GO:0016746">
    <property type="term" value="F:acyltransferase activity"/>
    <property type="evidence" value="ECO:0007669"/>
    <property type="project" value="UniProtKB-KW"/>
</dbReference>
<feature type="transmembrane region" description="Helical" evidence="10">
    <location>
        <begin position="12"/>
        <end position="28"/>
    </location>
</feature>
<evidence type="ECO:0000256" key="2">
    <source>
        <dbReference type="ARBA" id="ARBA00010323"/>
    </source>
</evidence>
<dbReference type="InterPro" id="IPR051085">
    <property type="entry name" value="MB_O-acyltransferase"/>
</dbReference>
<comment type="subcellular location">
    <subcellularLocation>
        <location evidence="1">Cell membrane</location>
        <topology evidence="1">Multi-pass membrane protein</topology>
    </subcellularLocation>
</comment>
<dbReference type="InterPro" id="IPR024024">
    <property type="entry name" value="DltB"/>
</dbReference>
<dbReference type="EC" id="2.3.1.-" evidence="9"/>
<gene>
    <name evidence="11" type="primary">dltB</name>
    <name evidence="11" type="ordered locus">PECL_194</name>
</gene>
<name>G8PA78_PEDCP</name>
<evidence type="ECO:0000313" key="11">
    <source>
        <dbReference type="EMBL" id="AEV94517.1"/>
    </source>
</evidence>
<keyword evidence="6 10" id="KW-1133">Transmembrane helix</keyword>
<reference evidence="11 12" key="1">
    <citation type="journal article" date="2012" name="J. Bacteriol.">
        <title>Complete Genome Sequence of the Beer Spoilage Organism Pediococcus claussenii ATCC BAA-344T.</title>
        <authorList>
            <person name="Pittet V."/>
            <person name="Abegunde T."/>
            <person name="Marfleet T."/>
            <person name="Haakensen M."/>
            <person name="Morrow K."/>
            <person name="Jayaprakash T."/>
            <person name="Schroeder K."/>
            <person name="Trost B."/>
            <person name="Byrns S."/>
            <person name="Bergsveinson J."/>
            <person name="Kusalik A."/>
            <person name="Ziola B."/>
        </authorList>
    </citation>
    <scope>NUCLEOTIDE SEQUENCE [LARGE SCALE GENOMIC DNA]</scope>
    <source>
        <strain evidence="11 12">ATCC BAA-344</strain>
    </source>
</reference>
<keyword evidence="7 9" id="KW-0472">Membrane</keyword>
<evidence type="ECO:0000256" key="5">
    <source>
        <dbReference type="ARBA" id="ARBA00022692"/>
    </source>
</evidence>
<evidence type="ECO:0000256" key="1">
    <source>
        <dbReference type="ARBA" id="ARBA00004651"/>
    </source>
</evidence>
<dbReference type="Proteomes" id="UP000005444">
    <property type="component" value="Chromosome"/>
</dbReference>
<keyword evidence="5 10" id="KW-0812">Transmembrane</keyword>
<dbReference type="GO" id="GO:0070395">
    <property type="term" value="P:lipoteichoic acid biosynthetic process"/>
    <property type="evidence" value="ECO:0007669"/>
    <property type="project" value="UniProtKB-UniRule"/>
</dbReference>
<evidence type="ECO:0000256" key="10">
    <source>
        <dbReference type="SAM" id="Phobius"/>
    </source>
</evidence>
<dbReference type="EMBL" id="CP003137">
    <property type="protein sequence ID" value="AEV94517.1"/>
    <property type="molecule type" value="Genomic_DNA"/>
</dbReference>
<dbReference type="InterPro" id="IPR004299">
    <property type="entry name" value="MBOAT_fam"/>
</dbReference>
<comment type="pathway">
    <text evidence="9">Cell wall biogenesis; lipoteichoic acid biosynthesis.</text>
</comment>
<feature type="transmembrane region" description="Helical" evidence="10">
    <location>
        <begin position="332"/>
        <end position="352"/>
    </location>
</feature>
<dbReference type="PANTHER" id="PTHR13285">
    <property type="entry name" value="ACYLTRANSFERASE"/>
    <property type="match status" value="1"/>
</dbReference>
<keyword evidence="12" id="KW-1185">Reference proteome</keyword>
<dbReference type="PIRSF" id="PIRSF500216">
    <property type="entry name" value="DltB"/>
    <property type="match status" value="1"/>
</dbReference>
<evidence type="ECO:0000256" key="4">
    <source>
        <dbReference type="ARBA" id="ARBA00022679"/>
    </source>
</evidence>
<feature type="transmembrane region" description="Helical" evidence="10">
    <location>
        <begin position="84"/>
        <end position="100"/>
    </location>
</feature>
<feature type="transmembrane region" description="Helical" evidence="10">
    <location>
        <begin position="285"/>
        <end position="302"/>
    </location>
</feature>
<sequence>MLSMTPYEDPTYFLMLAVAFIPIVVLMLMGKRAHWYELLVSFFFLLLTFGGPKWGQGVALIGYLLFEVVLTSIYNKYRKQHNDTWVFVIEVLLAIVPLVVVKVTPLLAGGADSIIGFLGISYLTFKSVQTVMEMRDGTLKDYSPWFFLQFLAFFPTISSGPIDRYRRYRKDYDTVPDRDKYLGMLEKAVHYIFLGFVYKFMLSYFFGTFLLPRIERMALVHGGFSWPLVGVMYVYSMYLFFDFAGYSLFAVATSYFMGIETPMNFNRPFRSRNIKEFWNRWHMTLSFWFRDFVYMRMVFFFMKHKTFKNPKTAANVTYILDMGLMGFWHGLTWYYILYGFIHGFALVINDWWLSVKKKHPGRLPSNKFTEYFAVFITFNFVCFTFLIFSGFLDTLLFHR</sequence>
<organism evidence="11 12">
    <name type="scientific">Pediococcus claussenii (strain ATCC BAA-344 / DSM 14800 / JCM 18046 / KCTC 3811 / LMG 21948 / P06)</name>
    <dbReference type="NCBI Taxonomy" id="701521"/>
    <lineage>
        <taxon>Bacteria</taxon>
        <taxon>Bacillati</taxon>
        <taxon>Bacillota</taxon>
        <taxon>Bacilli</taxon>
        <taxon>Lactobacillales</taxon>
        <taxon>Lactobacillaceae</taxon>
        <taxon>Pediococcus</taxon>
    </lineage>
</organism>
<feature type="transmembrane region" description="Helical" evidence="10">
    <location>
        <begin position="372"/>
        <end position="392"/>
    </location>
</feature>
<dbReference type="STRING" id="701521.PECL_194"/>
<dbReference type="Pfam" id="PF03062">
    <property type="entry name" value="MBOAT"/>
    <property type="match status" value="1"/>
</dbReference>
<evidence type="ECO:0000256" key="3">
    <source>
        <dbReference type="ARBA" id="ARBA00022475"/>
    </source>
</evidence>
<dbReference type="AlphaFoldDB" id="G8PA78"/>
<dbReference type="eggNOG" id="COG1696">
    <property type="taxonomic scope" value="Bacteria"/>
</dbReference>
<dbReference type="InterPro" id="IPR024194">
    <property type="entry name" value="Ac/AlaTfrase_AlgI/DltB"/>
</dbReference>
<dbReference type="GO" id="GO:0005886">
    <property type="term" value="C:plasma membrane"/>
    <property type="evidence" value="ECO:0007669"/>
    <property type="project" value="UniProtKB-SubCell"/>
</dbReference>
<keyword evidence="8 9" id="KW-0012">Acyltransferase</keyword>